<comment type="caution">
    <text evidence="2">The sequence shown here is derived from an EMBL/GenBank/DDBJ whole genome shotgun (WGS) entry which is preliminary data.</text>
</comment>
<proteinExistence type="predicted"/>
<reference evidence="4 5" key="1">
    <citation type="submission" date="2017-07" db="EMBL/GenBank/DDBJ databases">
        <title>Leptospira spp. isolated from tropical soils.</title>
        <authorList>
            <person name="Thibeaux R."/>
            <person name="Iraola G."/>
            <person name="Ferres I."/>
            <person name="Bierque E."/>
            <person name="Girault D."/>
            <person name="Soupe-Gilbert M.-E."/>
            <person name="Picardeau M."/>
            <person name="Goarant C."/>
        </authorList>
    </citation>
    <scope>NUCLEOTIDE SEQUENCE [LARGE SCALE GENOMIC DNA]</scope>
    <source>
        <strain evidence="2 5">FH2-B-C1</strain>
        <strain evidence="3 4">FH2-B-D1</strain>
    </source>
</reference>
<name>A0A2M9YIB0_9LEPT</name>
<keyword evidence="1" id="KW-0472">Membrane</keyword>
<keyword evidence="1" id="KW-1133">Transmembrane helix</keyword>
<feature type="transmembrane region" description="Helical" evidence="1">
    <location>
        <begin position="21"/>
        <end position="38"/>
    </location>
</feature>
<keyword evidence="4" id="KW-1185">Reference proteome</keyword>
<evidence type="ECO:0000256" key="1">
    <source>
        <dbReference type="SAM" id="Phobius"/>
    </source>
</evidence>
<evidence type="ECO:0000313" key="2">
    <source>
        <dbReference type="EMBL" id="PJZ51248.1"/>
    </source>
</evidence>
<organism evidence="2 5">
    <name type="scientific">Leptospira adleri</name>
    <dbReference type="NCBI Taxonomy" id="2023186"/>
    <lineage>
        <taxon>Bacteria</taxon>
        <taxon>Pseudomonadati</taxon>
        <taxon>Spirochaetota</taxon>
        <taxon>Spirochaetia</taxon>
        <taxon>Leptospirales</taxon>
        <taxon>Leptospiraceae</taxon>
        <taxon>Leptospira</taxon>
    </lineage>
</organism>
<keyword evidence="1" id="KW-0812">Transmembrane</keyword>
<evidence type="ECO:0000313" key="3">
    <source>
        <dbReference type="EMBL" id="PJZ59729.1"/>
    </source>
</evidence>
<dbReference type="AlphaFoldDB" id="A0A2M9YIB0"/>
<protein>
    <submittedName>
        <fullName evidence="2">Uncharacterized protein</fullName>
    </submittedName>
</protein>
<evidence type="ECO:0000313" key="4">
    <source>
        <dbReference type="Proteomes" id="UP000232149"/>
    </source>
</evidence>
<accession>A0A2M9YIB0</accession>
<gene>
    <name evidence="3" type="ORF">CH376_22120</name>
    <name evidence="2" type="ORF">CH380_21150</name>
</gene>
<dbReference type="Proteomes" id="UP000232188">
    <property type="component" value="Unassembled WGS sequence"/>
</dbReference>
<dbReference type="EMBL" id="NPDV01000032">
    <property type="protein sequence ID" value="PJZ51248.1"/>
    <property type="molecule type" value="Genomic_DNA"/>
</dbReference>
<dbReference type="Proteomes" id="UP000232149">
    <property type="component" value="Unassembled WGS sequence"/>
</dbReference>
<dbReference type="RefSeq" id="WP_100787757.1">
    <property type="nucleotide sequence ID" value="NZ_NPDU01000101.1"/>
</dbReference>
<feature type="transmembrane region" description="Helical" evidence="1">
    <location>
        <begin position="91"/>
        <end position="114"/>
    </location>
</feature>
<dbReference type="EMBL" id="NPDU01000101">
    <property type="protein sequence ID" value="PJZ59729.1"/>
    <property type="molecule type" value="Genomic_DNA"/>
</dbReference>
<sequence>MSENNQSESFWSGLAKYFKEFSLGKMILVLFVLLSFFKGGEFVTVLQTPLFWLGIVLGVLLEAYTITIHPHNFRTEVTRDKEFLSHGVQRIIATIFILISIMATLVFFGSYIYLRFGSK</sequence>
<evidence type="ECO:0000313" key="5">
    <source>
        <dbReference type="Proteomes" id="UP000232188"/>
    </source>
</evidence>
<feature type="transmembrane region" description="Helical" evidence="1">
    <location>
        <begin position="50"/>
        <end position="70"/>
    </location>
</feature>